<dbReference type="EMBL" id="BAAATD010000013">
    <property type="protein sequence ID" value="GAA2627548.1"/>
    <property type="molecule type" value="Genomic_DNA"/>
</dbReference>
<sequence length="60" mass="6469">MSALPGTALATRTPYADTPADRRIIVAADSCCRLRTDSHRLARSAIARGIAFARREQAKA</sequence>
<evidence type="ECO:0000313" key="2">
    <source>
        <dbReference type="Proteomes" id="UP001501509"/>
    </source>
</evidence>
<proteinExistence type="predicted"/>
<comment type="caution">
    <text evidence="1">The sequence shown here is derived from an EMBL/GenBank/DDBJ whole genome shotgun (WGS) entry which is preliminary data.</text>
</comment>
<evidence type="ECO:0000313" key="1">
    <source>
        <dbReference type="EMBL" id="GAA2627548.1"/>
    </source>
</evidence>
<protein>
    <submittedName>
        <fullName evidence="1">Uncharacterized protein</fullName>
    </submittedName>
</protein>
<organism evidence="1 2">
    <name type="scientific">Actinomadura fulvescens</name>
    <dbReference type="NCBI Taxonomy" id="46160"/>
    <lineage>
        <taxon>Bacteria</taxon>
        <taxon>Bacillati</taxon>
        <taxon>Actinomycetota</taxon>
        <taxon>Actinomycetes</taxon>
        <taxon>Streptosporangiales</taxon>
        <taxon>Thermomonosporaceae</taxon>
        <taxon>Actinomadura</taxon>
    </lineage>
</organism>
<name>A0ABN3QIS2_9ACTN</name>
<dbReference type="Proteomes" id="UP001501509">
    <property type="component" value="Unassembled WGS sequence"/>
</dbReference>
<accession>A0ABN3QIS2</accession>
<reference evidence="1 2" key="1">
    <citation type="journal article" date="2019" name="Int. J. Syst. Evol. Microbiol.">
        <title>The Global Catalogue of Microorganisms (GCM) 10K type strain sequencing project: providing services to taxonomists for standard genome sequencing and annotation.</title>
        <authorList>
            <consortium name="The Broad Institute Genomics Platform"/>
            <consortium name="The Broad Institute Genome Sequencing Center for Infectious Disease"/>
            <person name="Wu L."/>
            <person name="Ma J."/>
        </authorList>
    </citation>
    <scope>NUCLEOTIDE SEQUENCE [LARGE SCALE GENOMIC DNA]</scope>
    <source>
        <strain evidence="1 2">JCM 6833</strain>
    </source>
</reference>
<keyword evidence="2" id="KW-1185">Reference proteome</keyword>
<gene>
    <name evidence="1" type="ORF">GCM10010411_75880</name>
</gene>